<keyword evidence="4" id="KW-1185">Reference proteome</keyword>
<organism evidence="3 4">
    <name type="scientific">Clonostachys solani</name>
    <dbReference type="NCBI Taxonomy" id="160281"/>
    <lineage>
        <taxon>Eukaryota</taxon>
        <taxon>Fungi</taxon>
        <taxon>Dikarya</taxon>
        <taxon>Ascomycota</taxon>
        <taxon>Pezizomycotina</taxon>
        <taxon>Sordariomycetes</taxon>
        <taxon>Hypocreomycetidae</taxon>
        <taxon>Hypocreales</taxon>
        <taxon>Bionectriaceae</taxon>
        <taxon>Clonostachys</taxon>
    </lineage>
</organism>
<dbReference type="PANTHER" id="PTHR24148">
    <property type="entry name" value="ANKYRIN REPEAT DOMAIN-CONTAINING PROTEIN 39 HOMOLOG-RELATED"/>
    <property type="match status" value="1"/>
</dbReference>
<keyword evidence="1" id="KW-0472">Membrane</keyword>
<evidence type="ECO:0000313" key="3">
    <source>
        <dbReference type="EMBL" id="CAH0052464.1"/>
    </source>
</evidence>
<dbReference type="AlphaFoldDB" id="A0A9P0EL14"/>
<evidence type="ECO:0000259" key="2">
    <source>
        <dbReference type="Pfam" id="PF06985"/>
    </source>
</evidence>
<proteinExistence type="predicted"/>
<dbReference type="EMBL" id="CABFOC020000044">
    <property type="protein sequence ID" value="CAH0052464.1"/>
    <property type="molecule type" value="Genomic_DNA"/>
</dbReference>
<feature type="transmembrane region" description="Helical" evidence="1">
    <location>
        <begin position="470"/>
        <end position="487"/>
    </location>
</feature>
<dbReference type="InterPro" id="IPR052895">
    <property type="entry name" value="HetReg/Transcr_Mod"/>
</dbReference>
<dbReference type="OrthoDB" id="3560411at2759"/>
<dbReference type="Pfam" id="PF06985">
    <property type="entry name" value="HET"/>
    <property type="match status" value="1"/>
</dbReference>
<reference evidence="3" key="1">
    <citation type="submission" date="2021-10" db="EMBL/GenBank/DDBJ databases">
        <authorList>
            <person name="Piombo E."/>
        </authorList>
    </citation>
    <scope>NUCLEOTIDE SEQUENCE</scope>
</reference>
<keyword evidence="1" id="KW-0812">Transmembrane</keyword>
<comment type="caution">
    <text evidence="3">The sequence shown here is derived from an EMBL/GenBank/DDBJ whole genome shotgun (WGS) entry which is preliminary data.</text>
</comment>
<protein>
    <recommendedName>
        <fullName evidence="2">Heterokaryon incompatibility domain-containing protein</fullName>
    </recommendedName>
</protein>
<evidence type="ECO:0000256" key="1">
    <source>
        <dbReference type="SAM" id="Phobius"/>
    </source>
</evidence>
<feature type="transmembrane region" description="Helical" evidence="1">
    <location>
        <begin position="133"/>
        <end position="158"/>
    </location>
</feature>
<gene>
    <name evidence="3" type="ORF">CSOL1703_00015588</name>
</gene>
<sequence length="493" mass="56906">MAELSDEQPLLRQELYQPLSSTEYRIVHLFPGDFADDIQCALEIRDSSIRIKYEAISYEWGDETDAKPIHVARLDAPPRRVSNPRGPRLVERVCSVYRLAMQLESSHPVLFCIFLAFPFACLLWRIMPFVEPAWVPFFIPTSISRAATCLVPAVNSAWICQTSFRLIQEILETKIWNLRTIGWRTRKENVSLSKFEALYVTRNLENALRHLRRSKGVRILWIDALCIDQKNEAEKLVQVQKMDWIYANAYMVLIWLGGYHHYQNGQSCGDKGVICAHQEQIELAFTCIRGSLWGISRCFRAIGYTKPYEKGWWQRLWVVQEVALATGNVRIQCGHSTCSYDDFDAWFSDMPAIYPGGLSFEKDSIHVVYFLDLIRRFRYDFKADKALHGFYTMVLEVEDFARDLCNILLRTSGSFKCRDNEDRLYAVLGIVAGVQPRKHVKLVNISSFVGSISMLGMLGISNFYDALLKEIWLSILATVIGFGMLFFETRARY</sequence>
<dbReference type="InterPro" id="IPR010730">
    <property type="entry name" value="HET"/>
</dbReference>
<feature type="transmembrane region" description="Helical" evidence="1">
    <location>
        <begin position="108"/>
        <end position="127"/>
    </location>
</feature>
<evidence type="ECO:0000313" key="4">
    <source>
        <dbReference type="Proteomes" id="UP000775872"/>
    </source>
</evidence>
<keyword evidence="1" id="KW-1133">Transmembrane helix</keyword>
<accession>A0A9P0EL14</accession>
<feature type="transmembrane region" description="Helical" evidence="1">
    <location>
        <begin position="442"/>
        <end position="464"/>
    </location>
</feature>
<dbReference type="PANTHER" id="PTHR24148:SF64">
    <property type="entry name" value="HETEROKARYON INCOMPATIBILITY DOMAIN-CONTAINING PROTEIN"/>
    <property type="match status" value="1"/>
</dbReference>
<feature type="domain" description="Heterokaryon incompatibility" evidence="2">
    <location>
        <begin position="188"/>
        <end position="321"/>
    </location>
</feature>
<name>A0A9P0EL14_9HYPO</name>
<dbReference type="Proteomes" id="UP000775872">
    <property type="component" value="Unassembled WGS sequence"/>
</dbReference>